<dbReference type="AlphaFoldDB" id="A0A140L486"/>
<dbReference type="PANTHER" id="PTHR34610">
    <property type="entry name" value="SSL7007 PROTEIN"/>
    <property type="match status" value="1"/>
</dbReference>
<reference evidence="2 3" key="1">
    <citation type="submission" date="2015-12" db="EMBL/GenBank/DDBJ databases">
        <title>Draft genome sequence of the thermoanaerobe Thermotalea metallivorans, an isolate from the runoff channel of the Great Artesian Basin, Australia.</title>
        <authorList>
            <person name="Patel B.K."/>
        </authorList>
    </citation>
    <scope>NUCLEOTIDE SEQUENCE [LARGE SCALE GENOMIC DNA]</scope>
    <source>
        <strain evidence="2 3">B2-1</strain>
    </source>
</reference>
<comment type="caution">
    <text evidence="2">The sequence shown here is derived from an EMBL/GenBank/DDBJ whole genome shotgun (WGS) entry which is preliminary data.</text>
</comment>
<dbReference type="InterPro" id="IPR002716">
    <property type="entry name" value="PIN_dom"/>
</dbReference>
<dbReference type="Gene3D" id="3.40.50.1010">
    <property type="entry name" value="5'-nuclease"/>
    <property type="match status" value="1"/>
</dbReference>
<dbReference type="PROSITE" id="PS51257">
    <property type="entry name" value="PROKAR_LIPOPROTEIN"/>
    <property type="match status" value="1"/>
</dbReference>
<feature type="domain" description="PIN" evidence="1">
    <location>
        <begin position="1"/>
        <end position="116"/>
    </location>
</feature>
<evidence type="ECO:0000259" key="1">
    <source>
        <dbReference type="SMART" id="SM00670"/>
    </source>
</evidence>
<accession>A0A140L486</accession>
<dbReference type="Proteomes" id="UP000070456">
    <property type="component" value="Unassembled WGS sequence"/>
</dbReference>
<dbReference type="InterPro" id="IPR002850">
    <property type="entry name" value="PIN_toxin-like"/>
</dbReference>
<dbReference type="InterPro" id="IPR029060">
    <property type="entry name" value="PIN-like_dom_sf"/>
</dbReference>
<sequence length="134" mass="14802">MRVLIDTNILISASLSCEGTPYQAYIKAVTHPNHGMVCDQNIDELRRVYNRKFPHKIQALERFLAIALTVLEVVPTPAVDVSDEALVRDASDRPILRAAIAAKADVLVTGDRDFLESGITNPKIVTAAEFLQME</sequence>
<dbReference type="RefSeq" id="WP_004463999.1">
    <property type="nucleotide sequence ID" value="NZ_LOEE01000035.1"/>
</dbReference>
<dbReference type="OrthoDB" id="335825at2"/>
<organism evidence="2 3">
    <name type="scientific">Thermotalea metallivorans</name>
    <dbReference type="NCBI Taxonomy" id="520762"/>
    <lineage>
        <taxon>Bacteria</taxon>
        <taxon>Bacillati</taxon>
        <taxon>Bacillota</taxon>
        <taxon>Clostridia</taxon>
        <taxon>Peptostreptococcales</taxon>
        <taxon>Thermotaleaceae</taxon>
        <taxon>Thermotalea</taxon>
    </lineage>
</organism>
<dbReference type="NCBIfam" id="TIGR00305">
    <property type="entry name" value="putative toxin-antitoxin system toxin component, PIN family"/>
    <property type="match status" value="1"/>
</dbReference>
<dbReference type="EMBL" id="LOEE01000035">
    <property type="protein sequence ID" value="KXG75361.1"/>
    <property type="molecule type" value="Genomic_DNA"/>
</dbReference>
<dbReference type="GeneID" id="35804568"/>
<gene>
    <name evidence="2" type="ORF">AN619_17940</name>
</gene>
<evidence type="ECO:0000313" key="3">
    <source>
        <dbReference type="Proteomes" id="UP000070456"/>
    </source>
</evidence>
<dbReference type="SUPFAM" id="SSF88723">
    <property type="entry name" value="PIN domain-like"/>
    <property type="match status" value="1"/>
</dbReference>
<keyword evidence="3" id="KW-1185">Reference proteome</keyword>
<name>A0A140L486_9FIRM</name>
<dbReference type="PATRIC" id="fig|520762.4.peg.1990"/>
<dbReference type="STRING" id="520762.AN619_17940"/>
<evidence type="ECO:0000313" key="2">
    <source>
        <dbReference type="EMBL" id="KXG75361.1"/>
    </source>
</evidence>
<protein>
    <recommendedName>
        <fullName evidence="1">PIN domain-containing protein</fullName>
    </recommendedName>
</protein>
<dbReference type="Pfam" id="PF13470">
    <property type="entry name" value="PIN_3"/>
    <property type="match status" value="1"/>
</dbReference>
<proteinExistence type="predicted"/>
<dbReference type="SMART" id="SM00670">
    <property type="entry name" value="PINc"/>
    <property type="match status" value="1"/>
</dbReference>
<dbReference type="PANTHER" id="PTHR34610:SF4">
    <property type="entry name" value="SLL8027 PROTEIN"/>
    <property type="match status" value="1"/>
</dbReference>